<evidence type="ECO:0000313" key="3">
    <source>
        <dbReference type="Proteomes" id="UP000829196"/>
    </source>
</evidence>
<gene>
    <name evidence="2" type="ORF">KFK09_026422</name>
</gene>
<dbReference type="OrthoDB" id="1096772at2759"/>
<protein>
    <recommendedName>
        <fullName evidence="1">DUF4283 domain-containing protein</fullName>
    </recommendedName>
</protein>
<dbReference type="Pfam" id="PF14111">
    <property type="entry name" value="DUF4283"/>
    <property type="match status" value="1"/>
</dbReference>
<evidence type="ECO:0000259" key="1">
    <source>
        <dbReference type="Pfam" id="PF14111"/>
    </source>
</evidence>
<proteinExistence type="predicted"/>
<dbReference type="Proteomes" id="UP000829196">
    <property type="component" value="Unassembled WGS sequence"/>
</dbReference>
<evidence type="ECO:0000313" key="2">
    <source>
        <dbReference type="EMBL" id="KAI0492156.1"/>
    </source>
</evidence>
<feature type="domain" description="DUF4283" evidence="1">
    <location>
        <begin position="117"/>
        <end position="192"/>
    </location>
</feature>
<dbReference type="AlphaFoldDB" id="A0A8T3A6H9"/>
<reference evidence="2" key="1">
    <citation type="journal article" date="2022" name="Front. Genet.">
        <title>Chromosome-Scale Assembly of the Dendrobium nobile Genome Provides Insights Into the Molecular Mechanism of the Biosynthesis of the Medicinal Active Ingredient of Dendrobium.</title>
        <authorList>
            <person name="Xu Q."/>
            <person name="Niu S.-C."/>
            <person name="Li K.-L."/>
            <person name="Zheng P.-J."/>
            <person name="Zhang X.-J."/>
            <person name="Jia Y."/>
            <person name="Liu Y."/>
            <person name="Niu Y.-X."/>
            <person name="Yu L.-H."/>
            <person name="Chen D.-F."/>
            <person name="Zhang G.-Q."/>
        </authorList>
    </citation>
    <scope>NUCLEOTIDE SEQUENCE</scope>
    <source>
        <tissue evidence="2">Leaf</tissue>
    </source>
</reference>
<keyword evidence="3" id="KW-1185">Reference proteome</keyword>
<name>A0A8T3A6H9_DENNO</name>
<dbReference type="InterPro" id="IPR025558">
    <property type="entry name" value="DUF4283"/>
</dbReference>
<sequence>MIKEGGLKINIVKPFAVGKGKDVAKEDDIRKDILSPKKSLSSDIRKEGINVLNWEASSSIGKKNFIAGFKSLSLLSSPINGNDWVSEGDIDTEDKVTEEFPTLAKEIDTTEKEIVKVVKAFGDNIMFSAICNDLRRQWRKFGKFHITGLGTGWVLCSFEVPAAIKEVLSGGPWYVRGHVVGLDKWSTHFSPNSLKGISAPIWVRLPNLPLHCWDDINICRIASIIGKPYLLDGNSFQWGTREYARICIRVPLKEKLPFGVWVEGLNGKCYQKFEYKGIAKLCCECGKMGHTISGYGDSKKEVLRRDTGSGSSDRNEILNNLETTEELKHDNEVGHLENLEVNHNHNEDIQEVNDLLKVDRIYEEVDANKIALSKMDLEMVAPAPMGNSFGILSKMEDDTLDELTSVTENKDIEEGEIRELDSLGTIPAEEILEGNLNVSDSRAIKEVDSASGKKIKLLKELKSLGSAQVVTGDLEIFNKSSWMVSTVYGSRNSVDRAILWEKLEMSNGANRPAIIEGDFNCILSQVAVVKHLSRVASDHFPIILEIFKPINSNHKDIRFEDVWASYHGATVIVEKSWKKIRGGDPTKLWT</sequence>
<organism evidence="2 3">
    <name type="scientific">Dendrobium nobile</name>
    <name type="common">Orchid</name>
    <dbReference type="NCBI Taxonomy" id="94219"/>
    <lineage>
        <taxon>Eukaryota</taxon>
        <taxon>Viridiplantae</taxon>
        <taxon>Streptophyta</taxon>
        <taxon>Embryophyta</taxon>
        <taxon>Tracheophyta</taxon>
        <taxon>Spermatophyta</taxon>
        <taxon>Magnoliopsida</taxon>
        <taxon>Liliopsida</taxon>
        <taxon>Asparagales</taxon>
        <taxon>Orchidaceae</taxon>
        <taxon>Epidendroideae</taxon>
        <taxon>Malaxideae</taxon>
        <taxon>Dendrobiinae</taxon>
        <taxon>Dendrobium</taxon>
    </lineage>
</organism>
<dbReference type="PANTHER" id="PTHR31286:SF99">
    <property type="entry name" value="DUF4283 DOMAIN-CONTAINING PROTEIN"/>
    <property type="match status" value="1"/>
</dbReference>
<dbReference type="InterPro" id="IPR040256">
    <property type="entry name" value="At4g02000-like"/>
</dbReference>
<accession>A0A8T3A6H9</accession>
<comment type="caution">
    <text evidence="2">The sequence shown here is derived from an EMBL/GenBank/DDBJ whole genome shotgun (WGS) entry which is preliminary data.</text>
</comment>
<dbReference type="PANTHER" id="PTHR31286">
    <property type="entry name" value="GLYCINE-RICH CELL WALL STRUCTURAL PROTEIN 1.8-LIKE"/>
    <property type="match status" value="1"/>
</dbReference>
<dbReference type="EMBL" id="JAGYWB010000018">
    <property type="protein sequence ID" value="KAI0492156.1"/>
    <property type="molecule type" value="Genomic_DNA"/>
</dbReference>